<feature type="chain" id="PRO_5046043241" evidence="1">
    <location>
        <begin position="19"/>
        <end position="131"/>
    </location>
</feature>
<protein>
    <submittedName>
        <fullName evidence="2">Uncharacterized protein</fullName>
    </submittedName>
</protein>
<accession>A0ABV2TJW7</accession>
<organism evidence="2 3">
    <name type="scientific">Uliginosibacterium flavum</name>
    <dbReference type="NCBI Taxonomy" id="1396831"/>
    <lineage>
        <taxon>Bacteria</taxon>
        <taxon>Pseudomonadati</taxon>
        <taxon>Pseudomonadota</taxon>
        <taxon>Betaproteobacteria</taxon>
        <taxon>Rhodocyclales</taxon>
        <taxon>Zoogloeaceae</taxon>
        <taxon>Uliginosibacterium</taxon>
    </lineage>
</organism>
<gene>
    <name evidence="2" type="ORF">ABXR19_04655</name>
</gene>
<evidence type="ECO:0000256" key="1">
    <source>
        <dbReference type="SAM" id="SignalP"/>
    </source>
</evidence>
<dbReference type="Proteomes" id="UP001549691">
    <property type="component" value="Unassembled WGS sequence"/>
</dbReference>
<reference evidence="2 3" key="1">
    <citation type="submission" date="2024-07" db="EMBL/GenBank/DDBJ databases">
        <title>Uliginosibacterium flavum JJ3220;KACC:17644.</title>
        <authorList>
            <person name="Kim M.K."/>
        </authorList>
    </citation>
    <scope>NUCLEOTIDE SEQUENCE [LARGE SCALE GENOMIC DNA]</scope>
    <source>
        <strain evidence="2 3">KACC:17644</strain>
    </source>
</reference>
<comment type="caution">
    <text evidence="2">The sequence shown here is derived from an EMBL/GenBank/DDBJ whole genome shotgun (WGS) entry which is preliminary data.</text>
</comment>
<sequence length="131" mass="14950">MRRIVILACGLLIQSAQAAPQLLCHYSYGGETKTLRTPRHDVTARYELEPLAIGSYFLFRPVFEPGAVKLYTWVDHPDGPALVHQATYPHPAATRSRGQYGFTGEQRVYEPVRDSELEYWCEIQQPREGSR</sequence>
<feature type="signal peptide" evidence="1">
    <location>
        <begin position="1"/>
        <end position="18"/>
    </location>
</feature>
<name>A0ABV2TJW7_9RHOO</name>
<dbReference type="EMBL" id="JBEWZI010000003">
    <property type="protein sequence ID" value="MET7013468.1"/>
    <property type="molecule type" value="Genomic_DNA"/>
</dbReference>
<keyword evidence="3" id="KW-1185">Reference proteome</keyword>
<dbReference type="RefSeq" id="WP_354599928.1">
    <property type="nucleotide sequence ID" value="NZ_JBEWZI010000003.1"/>
</dbReference>
<keyword evidence="1" id="KW-0732">Signal</keyword>
<evidence type="ECO:0000313" key="2">
    <source>
        <dbReference type="EMBL" id="MET7013468.1"/>
    </source>
</evidence>
<evidence type="ECO:0000313" key="3">
    <source>
        <dbReference type="Proteomes" id="UP001549691"/>
    </source>
</evidence>
<proteinExistence type="predicted"/>